<gene>
    <name evidence="1" type="ORF">OSB_27380</name>
</gene>
<organism evidence="1 2">
    <name type="scientific">Octadecabacter temperatus</name>
    <dbReference type="NCBI Taxonomy" id="1458307"/>
    <lineage>
        <taxon>Bacteria</taxon>
        <taxon>Pseudomonadati</taxon>
        <taxon>Pseudomonadota</taxon>
        <taxon>Alphaproteobacteria</taxon>
        <taxon>Rhodobacterales</taxon>
        <taxon>Roseobacteraceae</taxon>
        <taxon>Octadecabacter</taxon>
    </lineage>
</organism>
<dbReference type="KEGG" id="otm:OSB_27380"/>
<dbReference type="EMBL" id="CP012160">
    <property type="protein sequence ID" value="AKS47262.1"/>
    <property type="molecule type" value="Genomic_DNA"/>
</dbReference>
<dbReference type="PATRIC" id="fig|1458307.3.peg.2771"/>
<protein>
    <submittedName>
        <fullName evidence="1">Uncharacterized protein</fullName>
    </submittedName>
</protein>
<evidence type="ECO:0000313" key="2">
    <source>
        <dbReference type="Proteomes" id="UP000067444"/>
    </source>
</evidence>
<reference evidence="1 2" key="1">
    <citation type="journal article" date="2015" name="Genome Announc.">
        <title>Closed Genome Sequence of Octadecabacter temperatus SB1, the First Mesophilic Species of the Genus Octadecabacter.</title>
        <authorList>
            <person name="Voget S."/>
            <person name="Billerbeck S."/>
            <person name="Simon M."/>
            <person name="Daniel R."/>
        </authorList>
    </citation>
    <scope>NUCLEOTIDE SEQUENCE [LARGE SCALE GENOMIC DNA]</scope>
    <source>
        <strain evidence="1 2">SB1</strain>
    </source>
</reference>
<sequence>MIGNGGEVLYFADMKKLALLLLTVSPAFADTAVVEAVAFSNGRFDVTLSHPDTGWEHYADGWRIELADGTILGTRVLAHPHVNEQPFTRSDQIAVPDGVTEVFVRTSDNVDGWADDTTPFVLP</sequence>
<proteinExistence type="predicted"/>
<keyword evidence="2" id="KW-1185">Reference proteome</keyword>
<dbReference type="AlphaFoldDB" id="A0A0K0Y8S1"/>
<evidence type="ECO:0000313" key="1">
    <source>
        <dbReference type="EMBL" id="AKS47262.1"/>
    </source>
</evidence>
<dbReference type="Proteomes" id="UP000067444">
    <property type="component" value="Chromosome"/>
</dbReference>
<dbReference type="STRING" id="1458307.OSB_27380"/>
<accession>A0A0K0Y8S1</accession>
<name>A0A0K0Y8S1_9RHOB</name>